<keyword evidence="3" id="KW-0653">Protein transport</keyword>
<dbReference type="PRINTS" id="PR00449">
    <property type="entry name" value="RASTRNSFRMNG"/>
</dbReference>
<keyword evidence="6" id="KW-0636">Prenylation</keyword>
<evidence type="ECO:0000313" key="12">
    <source>
        <dbReference type="Proteomes" id="UP000000600"/>
    </source>
</evidence>
<dbReference type="NCBIfam" id="TIGR00231">
    <property type="entry name" value="small_GTP"/>
    <property type="match status" value="1"/>
</dbReference>
<keyword evidence="4" id="KW-0342">GTP-binding</keyword>
<evidence type="ECO:0000313" key="11">
    <source>
        <dbReference type="EMBL" id="CAK72117.1"/>
    </source>
</evidence>
<evidence type="ECO:0000256" key="10">
    <source>
        <dbReference type="SAM" id="MobiDB-lite"/>
    </source>
</evidence>
<sequence>MNSNSDQQDFFYNLRSHFLFKVLLIGNSGVGKSCTAYALFCTISHNLKENQFTNNFYNTIGVDFKTKTIALGEHNVKLQIWDTAGQDRFRTITCSYYRGAQGIIIVYDITDRESFENVKTWMAEIDKYASESVNRLLVGNKADITERREVSYEEGLELSRLYQIPFYETSAKSSTNIEAAFTHITKNILNRELHNTRAVVRKTSNLRLQNRQQQQQQEKKKQEDLCC</sequence>
<dbReference type="InterPro" id="IPR050305">
    <property type="entry name" value="Small_GTPase_Rab"/>
</dbReference>
<dbReference type="SMART" id="SM00174">
    <property type="entry name" value="RHO"/>
    <property type="match status" value="1"/>
</dbReference>
<dbReference type="InParanoid" id="A0CMV0"/>
<dbReference type="PROSITE" id="PS51421">
    <property type="entry name" value="RAS"/>
    <property type="match status" value="1"/>
</dbReference>
<keyword evidence="12" id="KW-1185">Reference proteome</keyword>
<keyword evidence="5" id="KW-0449">Lipoprotein</keyword>
<dbReference type="InterPro" id="IPR027417">
    <property type="entry name" value="P-loop_NTPase"/>
</dbReference>
<dbReference type="GO" id="GO:0012505">
    <property type="term" value="C:endomembrane system"/>
    <property type="evidence" value="ECO:0000318"/>
    <property type="project" value="GO_Central"/>
</dbReference>
<evidence type="ECO:0000256" key="9">
    <source>
        <dbReference type="ARBA" id="ARBA00081865"/>
    </source>
</evidence>
<dbReference type="SMART" id="SM00176">
    <property type="entry name" value="RAN"/>
    <property type="match status" value="1"/>
</dbReference>
<gene>
    <name evidence="11" type="ORF">GSPATT00038734001</name>
</gene>
<dbReference type="FunFam" id="3.40.50.300:FF:001018">
    <property type="entry name" value="Rab family GTPase"/>
    <property type="match status" value="1"/>
</dbReference>
<evidence type="ECO:0000256" key="7">
    <source>
        <dbReference type="ARBA" id="ARBA00053444"/>
    </source>
</evidence>
<dbReference type="PROSITE" id="PS51420">
    <property type="entry name" value="RHO"/>
    <property type="match status" value="1"/>
</dbReference>
<feature type="region of interest" description="Disordered" evidence="10">
    <location>
        <begin position="207"/>
        <end position="227"/>
    </location>
</feature>
<keyword evidence="3" id="KW-0813">Transport</keyword>
<dbReference type="SMART" id="SM00175">
    <property type="entry name" value="RAB"/>
    <property type="match status" value="1"/>
</dbReference>
<evidence type="ECO:0000256" key="2">
    <source>
        <dbReference type="ARBA" id="ARBA00022741"/>
    </source>
</evidence>
<dbReference type="EMBL" id="CT868114">
    <property type="protein sequence ID" value="CAK72117.1"/>
    <property type="molecule type" value="Genomic_DNA"/>
</dbReference>
<keyword evidence="2" id="KW-0547">Nucleotide-binding</keyword>
<dbReference type="GO" id="GO:0006886">
    <property type="term" value="P:intracellular protein transport"/>
    <property type="evidence" value="ECO:0000318"/>
    <property type="project" value="GO_Central"/>
</dbReference>
<organism evidence="11 12">
    <name type="scientific">Paramecium tetraurelia</name>
    <dbReference type="NCBI Taxonomy" id="5888"/>
    <lineage>
        <taxon>Eukaryota</taxon>
        <taxon>Sar</taxon>
        <taxon>Alveolata</taxon>
        <taxon>Ciliophora</taxon>
        <taxon>Intramacronucleata</taxon>
        <taxon>Oligohymenophorea</taxon>
        <taxon>Peniculida</taxon>
        <taxon>Parameciidae</taxon>
        <taxon>Paramecium</taxon>
    </lineage>
</organism>
<dbReference type="PANTHER" id="PTHR47980">
    <property type="entry name" value="LD44762P"/>
    <property type="match status" value="1"/>
</dbReference>
<evidence type="ECO:0000256" key="1">
    <source>
        <dbReference type="ARBA" id="ARBA00006270"/>
    </source>
</evidence>
<dbReference type="OrthoDB" id="9989112at2759"/>
<reference evidence="11 12" key="1">
    <citation type="journal article" date="2006" name="Nature">
        <title>Global trends of whole-genome duplications revealed by the ciliate Paramecium tetraurelia.</title>
        <authorList>
            <consortium name="Genoscope"/>
            <person name="Aury J.-M."/>
            <person name="Jaillon O."/>
            <person name="Duret L."/>
            <person name="Noel B."/>
            <person name="Jubin C."/>
            <person name="Porcel B.M."/>
            <person name="Segurens B."/>
            <person name="Daubin V."/>
            <person name="Anthouard V."/>
            <person name="Aiach N."/>
            <person name="Arnaiz O."/>
            <person name="Billaut A."/>
            <person name="Beisson J."/>
            <person name="Blanc I."/>
            <person name="Bouhouche K."/>
            <person name="Camara F."/>
            <person name="Duharcourt S."/>
            <person name="Guigo R."/>
            <person name="Gogendeau D."/>
            <person name="Katinka M."/>
            <person name="Keller A.-M."/>
            <person name="Kissmehl R."/>
            <person name="Klotz C."/>
            <person name="Koll F."/>
            <person name="Le Moue A."/>
            <person name="Lepere C."/>
            <person name="Malinsky S."/>
            <person name="Nowacki M."/>
            <person name="Nowak J.K."/>
            <person name="Plattner H."/>
            <person name="Poulain J."/>
            <person name="Ruiz F."/>
            <person name="Serrano V."/>
            <person name="Zagulski M."/>
            <person name="Dessen P."/>
            <person name="Betermier M."/>
            <person name="Weissenbach J."/>
            <person name="Scarpelli C."/>
            <person name="Schachter V."/>
            <person name="Sperling L."/>
            <person name="Meyer E."/>
            <person name="Cohen J."/>
            <person name="Wincker P."/>
        </authorList>
    </citation>
    <scope>NUCLEOTIDE SEQUENCE [LARGE SCALE GENOMIC DNA]</scope>
    <source>
        <strain evidence="11 12">Stock d4-2</strain>
    </source>
</reference>
<name>A0CMV0_PARTE</name>
<dbReference type="Pfam" id="PF00071">
    <property type="entry name" value="Ras"/>
    <property type="match status" value="1"/>
</dbReference>
<dbReference type="PROSITE" id="PS51419">
    <property type="entry name" value="RAB"/>
    <property type="match status" value="1"/>
</dbReference>
<dbReference type="GeneID" id="5025297"/>
<dbReference type="eggNOG" id="KOG0084">
    <property type="taxonomic scope" value="Eukaryota"/>
</dbReference>
<dbReference type="InterPro" id="IPR005225">
    <property type="entry name" value="Small_GTP-bd"/>
</dbReference>
<comment type="similarity">
    <text evidence="1">Belongs to the small GTPase superfamily. Rab family.</text>
</comment>
<dbReference type="GO" id="GO:0003924">
    <property type="term" value="F:GTPase activity"/>
    <property type="evidence" value="ECO:0000318"/>
    <property type="project" value="GO_Central"/>
</dbReference>
<dbReference type="OMA" id="FCTISHN"/>
<dbReference type="STRING" id="5888.A0CMV0"/>
<dbReference type="Gene3D" id="3.40.50.300">
    <property type="entry name" value="P-loop containing nucleotide triphosphate hydrolases"/>
    <property type="match status" value="1"/>
</dbReference>
<dbReference type="InterPro" id="IPR001806">
    <property type="entry name" value="Small_GTPase"/>
</dbReference>
<dbReference type="KEGG" id="ptm:GSPATT00038734001"/>
<evidence type="ECO:0000256" key="4">
    <source>
        <dbReference type="ARBA" id="ARBA00023134"/>
    </source>
</evidence>
<dbReference type="AlphaFoldDB" id="A0CMV0"/>
<proteinExistence type="inferred from homology"/>
<dbReference type="HOGENOM" id="CLU_041217_10_2_1"/>
<dbReference type="SMART" id="SM00173">
    <property type="entry name" value="RAS"/>
    <property type="match status" value="1"/>
</dbReference>
<evidence type="ECO:0000256" key="3">
    <source>
        <dbReference type="ARBA" id="ARBA00022927"/>
    </source>
</evidence>
<dbReference type="Proteomes" id="UP000000600">
    <property type="component" value="Unassembled WGS sequence"/>
</dbReference>
<feature type="compositionally biased region" description="Low complexity" evidence="10">
    <location>
        <begin position="207"/>
        <end position="216"/>
    </location>
</feature>
<feature type="compositionally biased region" description="Basic and acidic residues" evidence="10">
    <location>
        <begin position="217"/>
        <end position="227"/>
    </location>
</feature>
<dbReference type="SUPFAM" id="SSF52540">
    <property type="entry name" value="P-loop containing nucleoside triphosphate hydrolases"/>
    <property type="match status" value="1"/>
</dbReference>
<dbReference type="RefSeq" id="XP_001439514.1">
    <property type="nucleotide sequence ID" value="XM_001439477.1"/>
</dbReference>
<evidence type="ECO:0000256" key="8">
    <source>
        <dbReference type="ARBA" id="ARBA00067099"/>
    </source>
</evidence>
<dbReference type="GO" id="GO:0005525">
    <property type="term" value="F:GTP binding"/>
    <property type="evidence" value="ECO:0007669"/>
    <property type="project" value="UniProtKB-KW"/>
</dbReference>
<comment type="function">
    <text evidence="7">Protein transport. Probably involved in vesicular traffic from ER to Golgi.</text>
</comment>
<evidence type="ECO:0000256" key="6">
    <source>
        <dbReference type="ARBA" id="ARBA00023289"/>
    </source>
</evidence>
<accession>A0CMV0</accession>
<protein>
    <recommendedName>
        <fullName evidence="8">Ras-related protein Rab-1</fullName>
    </recommendedName>
    <alternativeName>
        <fullName evidence="9">Small GTP-binding protein rab1</fullName>
    </alternativeName>
</protein>
<dbReference type="SMART" id="SM00177">
    <property type="entry name" value="ARF"/>
    <property type="match status" value="1"/>
</dbReference>
<evidence type="ECO:0000256" key="5">
    <source>
        <dbReference type="ARBA" id="ARBA00023288"/>
    </source>
</evidence>